<dbReference type="EMBL" id="CP061282">
    <property type="protein sequence ID" value="QNS09240.1"/>
    <property type="molecule type" value="Genomic_DNA"/>
</dbReference>
<evidence type="ECO:0000313" key="2">
    <source>
        <dbReference type="EMBL" id="QNS09240.1"/>
    </source>
</evidence>
<reference evidence="2 3" key="1">
    <citation type="submission" date="2020-09" db="EMBL/GenBank/DDBJ databases">
        <title>A novel species.</title>
        <authorList>
            <person name="Gao J."/>
        </authorList>
    </citation>
    <scope>NUCLEOTIDE SEQUENCE [LARGE SCALE GENOMIC DNA]</scope>
    <source>
        <strain evidence="2 3">CRXT-Y-14</strain>
        <plasmid evidence="2 3">unnamed1</plasmid>
    </source>
</reference>
<dbReference type="Pfam" id="PF19534">
    <property type="entry name" value="DUF6059"/>
    <property type="match status" value="1"/>
</dbReference>
<name>A0A7H1BKI5_9ACTN</name>
<evidence type="ECO:0000256" key="1">
    <source>
        <dbReference type="SAM" id="MobiDB-lite"/>
    </source>
</evidence>
<feature type="region of interest" description="Disordered" evidence="1">
    <location>
        <begin position="36"/>
        <end position="59"/>
    </location>
</feature>
<dbReference type="Proteomes" id="UP000516428">
    <property type="component" value="Plasmid unnamed1"/>
</dbReference>
<feature type="compositionally biased region" description="Low complexity" evidence="1">
    <location>
        <begin position="47"/>
        <end position="56"/>
    </location>
</feature>
<accession>A0A7H1BKI5</accession>
<dbReference type="RefSeq" id="WP_188341895.1">
    <property type="nucleotide sequence ID" value="NZ_CP061282.1"/>
</dbReference>
<geneLocation type="plasmid" evidence="2 3">
    <name>unnamed1</name>
</geneLocation>
<sequence length="79" mass="8798">MSAYRRWHYRLLRQTWKGLVAMGTVHLAGEMGQLAVETGRTDPPGPALQGPPAGHPEQLCPEVPLSVLELRLMRELGRI</sequence>
<proteinExistence type="predicted"/>
<protein>
    <submittedName>
        <fullName evidence="2">Uncharacterized protein</fullName>
    </submittedName>
</protein>
<gene>
    <name evidence="2" type="ORF">IAG42_36415</name>
</gene>
<keyword evidence="3" id="KW-1185">Reference proteome</keyword>
<dbReference type="AlphaFoldDB" id="A0A7H1BKI5"/>
<evidence type="ECO:0000313" key="3">
    <source>
        <dbReference type="Proteomes" id="UP000516428"/>
    </source>
</evidence>
<dbReference type="KEGG" id="sxn:IAG42_36415"/>
<organism evidence="2 3">
    <name type="scientific">Streptomyces xanthii</name>
    <dbReference type="NCBI Taxonomy" id="2768069"/>
    <lineage>
        <taxon>Bacteria</taxon>
        <taxon>Bacillati</taxon>
        <taxon>Actinomycetota</taxon>
        <taxon>Actinomycetes</taxon>
        <taxon>Kitasatosporales</taxon>
        <taxon>Streptomycetaceae</taxon>
        <taxon>Streptomyces</taxon>
    </lineage>
</organism>
<keyword evidence="2" id="KW-0614">Plasmid</keyword>
<dbReference type="InterPro" id="IPR045701">
    <property type="entry name" value="DUF6059"/>
</dbReference>